<dbReference type="Pfam" id="PF20512">
    <property type="entry name" value="PMI_typeI_hel"/>
    <property type="match status" value="1"/>
</dbReference>
<evidence type="ECO:0000259" key="14">
    <source>
        <dbReference type="Pfam" id="PF20512"/>
    </source>
</evidence>
<keyword evidence="7" id="KW-0413">Isomerase</keyword>
<protein>
    <recommendedName>
        <fullName evidence="4">mannose-6-phosphate isomerase</fullName>
        <ecNumber evidence="4">5.3.1.8</ecNumber>
    </recommendedName>
    <alternativeName>
        <fullName evidence="8">Phosphohexomutase</fullName>
    </alternativeName>
    <alternativeName>
        <fullName evidence="9">Phosphomannose isomerase</fullName>
    </alternativeName>
</protein>
<dbReference type="EMBL" id="JANEYF010005896">
    <property type="protein sequence ID" value="KAJ8926433.1"/>
    <property type="molecule type" value="Genomic_DNA"/>
</dbReference>
<feature type="binding site" evidence="11">
    <location>
        <position position="254"/>
    </location>
    <ligand>
        <name>Zn(2+)</name>
        <dbReference type="ChEBI" id="CHEBI:29105"/>
    </ligand>
</feature>
<keyword evidence="6 11" id="KW-0862">Zinc</keyword>
<proteinExistence type="inferred from homology"/>
<feature type="domain" description="Phosphomannose isomerase type I catalytic" evidence="13">
    <location>
        <begin position="2"/>
        <end position="144"/>
    </location>
</feature>
<dbReference type="Proteomes" id="UP001162156">
    <property type="component" value="Unassembled WGS sequence"/>
</dbReference>
<dbReference type="InterPro" id="IPR046457">
    <property type="entry name" value="PMI_typeI_cat"/>
</dbReference>
<evidence type="ECO:0000256" key="5">
    <source>
        <dbReference type="ARBA" id="ARBA00022723"/>
    </source>
</evidence>
<evidence type="ECO:0000256" key="8">
    <source>
        <dbReference type="ARBA" id="ARBA00029741"/>
    </source>
</evidence>
<evidence type="ECO:0000256" key="3">
    <source>
        <dbReference type="ARBA" id="ARBA00010772"/>
    </source>
</evidence>
<dbReference type="Pfam" id="PF20511">
    <property type="entry name" value="PMI_typeI_cat"/>
    <property type="match status" value="1"/>
</dbReference>
<dbReference type="PRINTS" id="PR00714">
    <property type="entry name" value="MAN6PISMRASE"/>
</dbReference>
<evidence type="ECO:0000256" key="7">
    <source>
        <dbReference type="ARBA" id="ARBA00023235"/>
    </source>
</evidence>
<dbReference type="PIRSF" id="PIRSF001480">
    <property type="entry name" value="Mannose-6-phosphate_isomerase"/>
    <property type="match status" value="1"/>
</dbReference>
<dbReference type="Gene3D" id="1.10.441.10">
    <property type="entry name" value="Phosphomannose Isomerase, domain 2"/>
    <property type="match status" value="1"/>
</dbReference>
<accession>A0AAV8WJ80</accession>
<dbReference type="PANTHER" id="PTHR10309">
    <property type="entry name" value="MANNOSE-6-PHOSPHATE ISOMERASE"/>
    <property type="match status" value="1"/>
</dbReference>
<dbReference type="AlphaFoldDB" id="A0AAV8WJ80"/>
<keyword evidence="16" id="KW-1185">Reference proteome</keyword>
<feature type="active site" evidence="10">
    <location>
        <position position="273"/>
    </location>
</feature>
<keyword evidence="5 11" id="KW-0479">Metal-binding</keyword>
<dbReference type="PANTHER" id="PTHR10309:SF0">
    <property type="entry name" value="MANNOSE-6-PHOSPHATE ISOMERASE"/>
    <property type="match status" value="1"/>
</dbReference>
<dbReference type="CDD" id="cd07011">
    <property type="entry name" value="cupin_PMI_type_I_N"/>
    <property type="match status" value="1"/>
</dbReference>
<organism evidence="15 16">
    <name type="scientific">Rhamnusium bicolor</name>
    <dbReference type="NCBI Taxonomy" id="1586634"/>
    <lineage>
        <taxon>Eukaryota</taxon>
        <taxon>Metazoa</taxon>
        <taxon>Ecdysozoa</taxon>
        <taxon>Arthropoda</taxon>
        <taxon>Hexapoda</taxon>
        <taxon>Insecta</taxon>
        <taxon>Pterygota</taxon>
        <taxon>Neoptera</taxon>
        <taxon>Endopterygota</taxon>
        <taxon>Coleoptera</taxon>
        <taxon>Polyphaga</taxon>
        <taxon>Cucujiformia</taxon>
        <taxon>Chrysomeloidea</taxon>
        <taxon>Cerambycidae</taxon>
        <taxon>Lepturinae</taxon>
        <taxon>Rhagiini</taxon>
        <taxon>Rhamnusium</taxon>
    </lineage>
</organism>
<evidence type="ECO:0000256" key="4">
    <source>
        <dbReference type="ARBA" id="ARBA00011956"/>
    </source>
</evidence>
<dbReference type="GO" id="GO:0004476">
    <property type="term" value="F:mannose-6-phosphate isomerase activity"/>
    <property type="evidence" value="ECO:0007669"/>
    <property type="project" value="UniProtKB-EC"/>
</dbReference>
<comment type="pathway">
    <text evidence="2 12">Nucleotide-sugar biosynthesis; GDP-alpha-D-mannose biosynthesis; alpha-D-mannose 1-phosphate from D-fructose 6-phosphate: step 1/2.</text>
</comment>
<dbReference type="InterPro" id="IPR016305">
    <property type="entry name" value="Mannose-6-P_Isomerase"/>
</dbReference>
<evidence type="ECO:0000256" key="12">
    <source>
        <dbReference type="RuleBase" id="RU004248"/>
    </source>
</evidence>
<dbReference type="InterPro" id="IPR014710">
    <property type="entry name" value="RmlC-like_jellyroll"/>
</dbReference>
<feature type="domain" description="Phosphomannose isomerase type I helical insertion" evidence="14">
    <location>
        <begin position="165"/>
        <end position="235"/>
    </location>
</feature>
<dbReference type="EC" id="5.3.1.8" evidence="4"/>
<dbReference type="GO" id="GO:0005829">
    <property type="term" value="C:cytosol"/>
    <property type="evidence" value="ECO:0007669"/>
    <property type="project" value="TreeGrafter"/>
</dbReference>
<dbReference type="InterPro" id="IPR046458">
    <property type="entry name" value="PMI_typeI_hel"/>
</dbReference>
<dbReference type="NCBIfam" id="TIGR00218">
    <property type="entry name" value="manA"/>
    <property type="match status" value="1"/>
</dbReference>
<comment type="catalytic activity">
    <reaction evidence="1">
        <text>D-mannose 6-phosphate = D-fructose 6-phosphate</text>
        <dbReference type="Rhea" id="RHEA:12356"/>
        <dbReference type="ChEBI" id="CHEBI:58735"/>
        <dbReference type="ChEBI" id="CHEBI:61527"/>
        <dbReference type="EC" id="5.3.1.8"/>
    </reaction>
</comment>
<dbReference type="Gene3D" id="2.60.120.10">
    <property type="entry name" value="Jelly Rolls"/>
    <property type="match status" value="2"/>
</dbReference>
<reference evidence="15" key="1">
    <citation type="journal article" date="2023" name="Insect Mol. Biol.">
        <title>Genome sequencing provides insights into the evolution of gene families encoding plant cell wall-degrading enzymes in longhorned beetles.</title>
        <authorList>
            <person name="Shin N.R."/>
            <person name="Okamura Y."/>
            <person name="Kirsch R."/>
            <person name="Pauchet Y."/>
        </authorList>
    </citation>
    <scope>NUCLEOTIDE SEQUENCE</scope>
    <source>
        <strain evidence="15">RBIC_L_NR</strain>
    </source>
</reference>
<evidence type="ECO:0000256" key="2">
    <source>
        <dbReference type="ARBA" id="ARBA00004666"/>
    </source>
</evidence>
<evidence type="ECO:0000256" key="1">
    <source>
        <dbReference type="ARBA" id="ARBA00000757"/>
    </source>
</evidence>
<comment type="similarity">
    <text evidence="3">Belongs to the mannose-6-phosphate isomerase type 1 family.</text>
</comment>
<comment type="caution">
    <text evidence="15">The sequence shown here is derived from an EMBL/GenBank/DDBJ whole genome shotgun (WGS) entry which is preliminary data.</text>
</comment>
<evidence type="ECO:0000313" key="15">
    <source>
        <dbReference type="EMBL" id="KAJ8926433.1"/>
    </source>
</evidence>
<evidence type="ECO:0000256" key="6">
    <source>
        <dbReference type="ARBA" id="ARBA00022833"/>
    </source>
</evidence>
<feature type="binding site" evidence="11">
    <location>
        <position position="103"/>
    </location>
    <ligand>
        <name>Zn(2+)</name>
        <dbReference type="ChEBI" id="CHEBI:29105"/>
    </ligand>
</feature>
<dbReference type="GO" id="GO:0005975">
    <property type="term" value="P:carbohydrate metabolic process"/>
    <property type="evidence" value="ECO:0007669"/>
    <property type="project" value="InterPro"/>
</dbReference>
<feature type="binding site" evidence="11">
    <location>
        <position position="128"/>
    </location>
    <ligand>
        <name>Zn(2+)</name>
        <dbReference type="ChEBI" id="CHEBI:29105"/>
    </ligand>
</feature>
<evidence type="ECO:0000256" key="10">
    <source>
        <dbReference type="PIRSR" id="PIRSR001480-1"/>
    </source>
</evidence>
<evidence type="ECO:0000256" key="9">
    <source>
        <dbReference type="ARBA" id="ARBA00030762"/>
    </source>
</evidence>
<dbReference type="GO" id="GO:0009298">
    <property type="term" value="P:GDP-mannose biosynthetic process"/>
    <property type="evidence" value="ECO:0007669"/>
    <property type="project" value="InterPro"/>
</dbReference>
<dbReference type="PROSITE" id="PS00966">
    <property type="entry name" value="PMI_I_2"/>
    <property type="match status" value="1"/>
</dbReference>
<evidence type="ECO:0000256" key="11">
    <source>
        <dbReference type="PIRSR" id="PIRSR001480-2"/>
    </source>
</evidence>
<dbReference type="GO" id="GO:0008270">
    <property type="term" value="F:zinc ion binding"/>
    <property type="evidence" value="ECO:0007669"/>
    <property type="project" value="InterPro"/>
</dbReference>
<evidence type="ECO:0000259" key="13">
    <source>
        <dbReference type="Pfam" id="PF20511"/>
    </source>
</evidence>
<comment type="cofactor">
    <cofactor evidence="11">
        <name>Zn(2+)</name>
        <dbReference type="ChEBI" id="CHEBI:29105"/>
    </cofactor>
    <text evidence="11">Binds 1 zinc ion per subunit.</text>
</comment>
<dbReference type="InterPro" id="IPR011051">
    <property type="entry name" value="RmlC_Cupin_sf"/>
</dbReference>
<feature type="binding site" evidence="11">
    <location>
        <position position="101"/>
    </location>
    <ligand>
        <name>Zn(2+)</name>
        <dbReference type="ChEBI" id="CHEBI:29105"/>
    </ligand>
</feature>
<sequence length="396" mass="45079">MELRCKIQNYAWGKKGSNSKVAALYSNVNKEFKIEESIPYAELWMGTHVNGHSVVKENDATLASFIYEHPEYLGEKVANLFNQKLPFLFKVLSVNKALSIQAHPSKKHAEELHAKFPDVYKDDNHKPELAIALTPFEALCGFRPIPEIRSFMQEIPELGLLVDPQNNSSDDDFLRKSFKSVLTCDKEIIGKTVHNIIERFKKFDESKRELYLADLVERLNNDFPNDNGVLMVYFLNYLQLKPTEAIYLAANEPHAYLYGDCIENMACSDNVVRAGLTPKFIDIDTLCSMLNYKGEKISEKLFATIDEDQFTKLYKPPVIDFAVAGIQVKETFPESIENYELLTRESASILIVISGSARFDKIELKSGTTLFIPAHDILHISNITEELLMYQAFANI</sequence>
<dbReference type="InterPro" id="IPR001250">
    <property type="entry name" value="Man6P_Isoase-1"/>
</dbReference>
<dbReference type="InterPro" id="IPR018050">
    <property type="entry name" value="Pmannose_isomerase-type1_CS"/>
</dbReference>
<name>A0AAV8WJ80_9CUCU</name>
<gene>
    <name evidence="15" type="ORF">NQ314_021221</name>
</gene>
<evidence type="ECO:0000313" key="16">
    <source>
        <dbReference type="Proteomes" id="UP001162156"/>
    </source>
</evidence>
<dbReference type="PROSITE" id="PS00965">
    <property type="entry name" value="PMI_I_1"/>
    <property type="match status" value="1"/>
</dbReference>
<dbReference type="SUPFAM" id="SSF51182">
    <property type="entry name" value="RmlC-like cupins"/>
    <property type="match status" value="1"/>
</dbReference>